<accession>A0ABT5BFU6</accession>
<protein>
    <submittedName>
        <fullName evidence="2">DUF2169 domain-containing protein</fullName>
    </submittedName>
</protein>
<comment type="caution">
    <text evidence="2">The sequence shown here is derived from an EMBL/GenBank/DDBJ whole genome shotgun (WGS) entry which is preliminary data.</text>
</comment>
<evidence type="ECO:0000259" key="1">
    <source>
        <dbReference type="Pfam" id="PF09937"/>
    </source>
</evidence>
<proteinExistence type="predicted"/>
<organism evidence="2 3">
    <name type="scientific">Nannocystis radixulma</name>
    <dbReference type="NCBI Taxonomy" id="2995305"/>
    <lineage>
        <taxon>Bacteria</taxon>
        <taxon>Pseudomonadati</taxon>
        <taxon>Myxococcota</taxon>
        <taxon>Polyangia</taxon>
        <taxon>Nannocystales</taxon>
        <taxon>Nannocystaceae</taxon>
        <taxon>Nannocystis</taxon>
    </lineage>
</organism>
<dbReference type="EMBL" id="JAQNDN010000020">
    <property type="protein sequence ID" value="MDC0673003.1"/>
    <property type="molecule type" value="Genomic_DNA"/>
</dbReference>
<dbReference type="Pfam" id="PF09937">
    <property type="entry name" value="DUF2169"/>
    <property type="match status" value="1"/>
</dbReference>
<evidence type="ECO:0000313" key="3">
    <source>
        <dbReference type="Proteomes" id="UP001217838"/>
    </source>
</evidence>
<name>A0ABT5BFU6_9BACT</name>
<feature type="domain" description="DUF2169" evidence="1">
    <location>
        <begin position="26"/>
        <end position="298"/>
    </location>
</feature>
<dbReference type="InterPro" id="IPR018683">
    <property type="entry name" value="DUF2169"/>
</dbReference>
<sequence>MQLDNRSPYHARLFRGGIDERRLFGSVAVRITYDIVGDRLRIAGEQAWPVSPAPWDSPHGLLPGDELFYRGGVDLLVFGSARSARPVPRIDLDLRVGSSFRGRLGVFGDRVWKRGPRGLVASAPAPFRDMPLTLDRSFGGSFEWDGLAVPFPDNPGGRGFYVDEDAAEGQPLPNIEDPAALIARWDDRPEPVGTCSPGQGFGPRLRRSLEFDQGSGMLEVLRPTFFNAAFPQLIVPAARPGDRVSITGVREDGPLVFHLPDNLLRVRLAFGDETAEKTPAIDQIGVEPDLLRVFVSYRYPFRYVLNPLEKRSCELVALR</sequence>
<reference evidence="2 3" key="1">
    <citation type="submission" date="2022-11" db="EMBL/GenBank/DDBJ databases">
        <title>Minimal conservation of predation-associated metabolite biosynthetic gene clusters underscores biosynthetic potential of Myxococcota including descriptions for ten novel species: Archangium lansinium sp. nov., Myxococcus landrumus sp. nov., Nannocystis bai.</title>
        <authorList>
            <person name="Ahearne A."/>
            <person name="Stevens C."/>
            <person name="Dowd S."/>
        </authorList>
    </citation>
    <scope>NUCLEOTIDE SEQUENCE [LARGE SCALE GENOMIC DNA]</scope>
    <source>
        <strain evidence="2 3">NCELM</strain>
    </source>
</reference>
<dbReference type="RefSeq" id="WP_272005358.1">
    <property type="nucleotide sequence ID" value="NZ_JAQNDN010000020.1"/>
</dbReference>
<dbReference type="Proteomes" id="UP001217838">
    <property type="component" value="Unassembled WGS sequence"/>
</dbReference>
<evidence type="ECO:0000313" key="2">
    <source>
        <dbReference type="EMBL" id="MDC0673003.1"/>
    </source>
</evidence>
<gene>
    <name evidence="2" type="ORF">POL58_34940</name>
</gene>
<keyword evidence="3" id="KW-1185">Reference proteome</keyword>